<dbReference type="InterPro" id="IPR013785">
    <property type="entry name" value="Aldolase_TIM"/>
</dbReference>
<sequence>MLKSLQATDSPLSDTQRQLDILSNGMFQDGSLPTFAEQIKKTNQFPLRSKKIEILQINVGYMCNQVCAHCHVDAGPDRKEIMTVETMQQILDVLKTTQVNTLDLTGGAPEMNPNFRWFVEEASKIGVKDFIVRSNLTIIRANKKYYDLPEFFKKHNIHVVSSMPHWTKGKTDIQRGDGVFDKSIKALQELNAVGYGMPASGLKLDLVYNPSGAFLPGDQLSLEKDFKKALKEDFDIQFHNLFAITNLPISRFLDYLIASDNYEDYMYSLVESYNPAAVENVMCTNTVSVSWDGYLFDCDFNQMLGLPVASKSKHISSFNEAELSDRNIIISQHCYGCTAGAGSSCQGVVA</sequence>
<dbReference type="InterPro" id="IPR058240">
    <property type="entry name" value="rSAM_sf"/>
</dbReference>
<evidence type="ECO:0000259" key="6">
    <source>
        <dbReference type="Pfam" id="PF04055"/>
    </source>
</evidence>
<evidence type="ECO:0000313" key="8">
    <source>
        <dbReference type="EMBL" id="MBC5841645.1"/>
    </source>
</evidence>
<comment type="cofactor">
    <cofactor evidence="1">
        <name>[4Fe-4S] cluster</name>
        <dbReference type="ChEBI" id="CHEBI:49883"/>
    </cofactor>
</comment>
<keyword evidence="4" id="KW-0408">Iron</keyword>
<evidence type="ECO:0000313" key="9">
    <source>
        <dbReference type="Proteomes" id="UP000629963"/>
    </source>
</evidence>
<dbReference type="InterPro" id="IPR026351">
    <property type="entry name" value="rSAM_ArsS-like"/>
</dbReference>
<dbReference type="SFLD" id="SFLDG01067">
    <property type="entry name" value="SPASM/twitch_domain_containing"/>
    <property type="match status" value="1"/>
</dbReference>
<gene>
    <name evidence="8" type="primary">arsS</name>
    <name evidence="8" type="ORF">H8R23_09515</name>
</gene>
<evidence type="ECO:0000256" key="5">
    <source>
        <dbReference type="ARBA" id="ARBA00023014"/>
    </source>
</evidence>
<dbReference type="Gene3D" id="3.20.20.70">
    <property type="entry name" value="Aldolase class I"/>
    <property type="match status" value="1"/>
</dbReference>
<reference evidence="8 9" key="1">
    <citation type="submission" date="2020-08" db="EMBL/GenBank/DDBJ databases">
        <title>Description of novel Flavobacterium F-380 isolate.</title>
        <authorList>
            <person name="Saticioglu I.B."/>
            <person name="Duman M."/>
            <person name="Altun S."/>
        </authorList>
    </citation>
    <scope>NUCLEOTIDE SEQUENCE [LARGE SCALE GENOMIC DNA]</scope>
    <source>
        <strain evidence="8 9">F-380</strain>
    </source>
</reference>
<dbReference type="Pfam" id="PF04055">
    <property type="entry name" value="Radical_SAM"/>
    <property type="match status" value="1"/>
</dbReference>
<dbReference type="EMBL" id="JACRUJ010000003">
    <property type="protein sequence ID" value="MBC5841645.1"/>
    <property type="molecule type" value="Genomic_DNA"/>
</dbReference>
<keyword evidence="3" id="KW-0479">Metal-binding</keyword>
<dbReference type="InterPro" id="IPR024521">
    <property type="entry name" value="ArsS-like_C"/>
</dbReference>
<dbReference type="SUPFAM" id="SSF102114">
    <property type="entry name" value="Radical SAM enzymes"/>
    <property type="match status" value="1"/>
</dbReference>
<evidence type="ECO:0000259" key="7">
    <source>
        <dbReference type="Pfam" id="PF12345"/>
    </source>
</evidence>
<dbReference type="Pfam" id="PF12345">
    <property type="entry name" value="DUF3641"/>
    <property type="match status" value="1"/>
</dbReference>
<name>A0ABR7J814_9FLAO</name>
<protein>
    <submittedName>
        <fullName evidence="8">Arsenosugar biosynthesis radical SAM protein ArsS</fullName>
    </submittedName>
</protein>
<evidence type="ECO:0000256" key="3">
    <source>
        <dbReference type="ARBA" id="ARBA00022723"/>
    </source>
</evidence>
<dbReference type="InterPro" id="IPR007197">
    <property type="entry name" value="rSAM"/>
</dbReference>
<organism evidence="8 9">
    <name type="scientific">Flavobacterium kayseriense</name>
    <dbReference type="NCBI Taxonomy" id="2764714"/>
    <lineage>
        <taxon>Bacteria</taxon>
        <taxon>Pseudomonadati</taxon>
        <taxon>Bacteroidota</taxon>
        <taxon>Flavobacteriia</taxon>
        <taxon>Flavobacteriales</taxon>
        <taxon>Flavobacteriaceae</taxon>
        <taxon>Flavobacterium</taxon>
    </lineage>
</organism>
<keyword evidence="9" id="KW-1185">Reference proteome</keyword>
<dbReference type="NCBIfam" id="TIGR04167">
    <property type="entry name" value="rSAM_SeCys"/>
    <property type="match status" value="1"/>
</dbReference>
<dbReference type="Proteomes" id="UP000629963">
    <property type="component" value="Unassembled WGS sequence"/>
</dbReference>
<proteinExistence type="predicted"/>
<evidence type="ECO:0000256" key="4">
    <source>
        <dbReference type="ARBA" id="ARBA00023004"/>
    </source>
</evidence>
<dbReference type="SFLD" id="SFLDS00029">
    <property type="entry name" value="Radical_SAM"/>
    <property type="match status" value="1"/>
</dbReference>
<dbReference type="CDD" id="cd01335">
    <property type="entry name" value="Radical_SAM"/>
    <property type="match status" value="1"/>
</dbReference>
<dbReference type="RefSeq" id="WP_187010225.1">
    <property type="nucleotide sequence ID" value="NZ_JACRUI010000003.1"/>
</dbReference>
<feature type="domain" description="Radical SAM core" evidence="6">
    <location>
        <begin position="57"/>
        <end position="194"/>
    </location>
</feature>
<evidence type="ECO:0000256" key="2">
    <source>
        <dbReference type="ARBA" id="ARBA00022691"/>
    </source>
</evidence>
<keyword evidence="2" id="KW-0949">S-adenosyl-L-methionine</keyword>
<accession>A0ABR7J814</accession>
<dbReference type="PANTHER" id="PTHR43728">
    <property type="entry name" value="SLR0304 PROTEIN"/>
    <property type="match status" value="1"/>
</dbReference>
<dbReference type="PANTHER" id="PTHR43728:SF1">
    <property type="entry name" value="FE-S OXIDOREDUCTASE"/>
    <property type="match status" value="1"/>
</dbReference>
<keyword evidence="5" id="KW-0411">Iron-sulfur</keyword>
<feature type="domain" description="Arsenosugar biosynthesis radical SAM protein ArsS-like C-terminal" evidence="7">
    <location>
        <begin position="215"/>
        <end position="347"/>
    </location>
</feature>
<evidence type="ECO:0000256" key="1">
    <source>
        <dbReference type="ARBA" id="ARBA00001966"/>
    </source>
</evidence>
<comment type="caution">
    <text evidence="8">The sequence shown here is derived from an EMBL/GenBank/DDBJ whole genome shotgun (WGS) entry which is preliminary data.</text>
</comment>